<keyword evidence="2" id="KW-1185">Reference proteome</keyword>
<evidence type="ECO:0000313" key="1">
    <source>
        <dbReference type="EMBL" id="SJL03573.1"/>
    </source>
</evidence>
<gene>
    <name evidence="1" type="ORF">ARMOST_06930</name>
</gene>
<reference evidence="2" key="1">
    <citation type="journal article" date="2017" name="Nat. Ecol. Evol.">
        <title>Genome expansion and lineage-specific genetic innovations in the forest pathogenic fungi Armillaria.</title>
        <authorList>
            <person name="Sipos G."/>
            <person name="Prasanna A.N."/>
            <person name="Walter M.C."/>
            <person name="O'Connor E."/>
            <person name="Balint B."/>
            <person name="Krizsan K."/>
            <person name="Kiss B."/>
            <person name="Hess J."/>
            <person name="Varga T."/>
            <person name="Slot J."/>
            <person name="Riley R."/>
            <person name="Boka B."/>
            <person name="Rigling D."/>
            <person name="Barry K."/>
            <person name="Lee J."/>
            <person name="Mihaltcheva S."/>
            <person name="LaButti K."/>
            <person name="Lipzen A."/>
            <person name="Waldron R."/>
            <person name="Moloney N.M."/>
            <person name="Sperisen C."/>
            <person name="Kredics L."/>
            <person name="Vagvoelgyi C."/>
            <person name="Patrignani A."/>
            <person name="Fitzpatrick D."/>
            <person name="Nagy I."/>
            <person name="Doyle S."/>
            <person name="Anderson J.B."/>
            <person name="Grigoriev I.V."/>
            <person name="Gueldener U."/>
            <person name="Muensterkoetter M."/>
            <person name="Nagy L.G."/>
        </authorList>
    </citation>
    <scope>NUCLEOTIDE SEQUENCE [LARGE SCALE GENOMIC DNA]</scope>
    <source>
        <strain evidence="2">C18/9</strain>
    </source>
</reference>
<sequence>MALPTAFPSDWHPCKGCACLNHGIPSYKFSVTDADSPIADHPGLGKLTRSNDAPTPSEEKTLQRMISDSGNRIDTIEVHVLELKVMKQELSQSITCVDKELAKLDKERQRLSDSVRERRLLLSALRRMPKEVIADIFLHTLIFPFPRVQPSGALTNLGDWSTFSASRHPLLSFELVSRNWKDVLDTFPNLWSYVNILIDRISSVTYTRYIGNQLSRSRLSPLSVSICHSDSVSVARLGAFPVAILMALFSVNCRIQTLHICLPGRYFPYMQQLHLSFPTLQELVLLSSSETSEVAQHLHFGSLPNLRVFHATDISNIDKLSLPWHQITHFTNMHMEAGRGLPAPRALSILKIMTRLSVCRLSLDLQLLLTGVVERTTLSKLHSFTLSSVHRQGFGFPPVIPSVLNSLILPGLLDLSVTCLLGVTSLDQVGTFTSIRQLIARSNSPLTSLYFDNGAIIQDDLIHFLSNTPTLQDLRLTNTRGITDEVLAHLARRVDTESDSWVPMLVPHLHTLHISDYLYTFHGEVYVQMVESRWTCHPRYLKSVNLCRFQVNGFSSIERATMEEASILALSRLDVLRSEGLDVVVSMR</sequence>
<dbReference type="Proteomes" id="UP000219338">
    <property type="component" value="Unassembled WGS sequence"/>
</dbReference>
<dbReference type="InterPro" id="IPR032675">
    <property type="entry name" value="LRR_dom_sf"/>
</dbReference>
<dbReference type="OMA" id="CKGCACL"/>
<dbReference type="EMBL" id="FUEG01000004">
    <property type="protein sequence ID" value="SJL03573.1"/>
    <property type="molecule type" value="Genomic_DNA"/>
</dbReference>
<dbReference type="STRING" id="47428.A0A284R4C9"/>
<evidence type="ECO:0008006" key="3">
    <source>
        <dbReference type="Google" id="ProtNLM"/>
    </source>
</evidence>
<protein>
    <recommendedName>
        <fullName evidence="3">F-box domain-containing protein</fullName>
    </recommendedName>
</protein>
<dbReference type="AlphaFoldDB" id="A0A284R4C9"/>
<dbReference type="SUPFAM" id="SSF52047">
    <property type="entry name" value="RNI-like"/>
    <property type="match status" value="1"/>
</dbReference>
<dbReference type="OrthoDB" id="2930838at2759"/>
<evidence type="ECO:0000313" key="2">
    <source>
        <dbReference type="Proteomes" id="UP000219338"/>
    </source>
</evidence>
<organism evidence="1 2">
    <name type="scientific">Armillaria ostoyae</name>
    <name type="common">Armillaria root rot fungus</name>
    <dbReference type="NCBI Taxonomy" id="47428"/>
    <lineage>
        <taxon>Eukaryota</taxon>
        <taxon>Fungi</taxon>
        <taxon>Dikarya</taxon>
        <taxon>Basidiomycota</taxon>
        <taxon>Agaricomycotina</taxon>
        <taxon>Agaricomycetes</taxon>
        <taxon>Agaricomycetidae</taxon>
        <taxon>Agaricales</taxon>
        <taxon>Marasmiineae</taxon>
        <taxon>Physalacriaceae</taxon>
        <taxon>Armillaria</taxon>
    </lineage>
</organism>
<name>A0A284R4C9_ARMOS</name>
<accession>A0A284R4C9</accession>
<dbReference type="Gene3D" id="3.80.10.10">
    <property type="entry name" value="Ribonuclease Inhibitor"/>
    <property type="match status" value="1"/>
</dbReference>
<proteinExistence type="predicted"/>